<keyword evidence="1" id="KW-0472">Membrane</keyword>
<sequence length="173" mass="18984">MERGPVRFRRRHMPHDPRVPLPPLFVRRFRSGTVIMGVTLLVTTPLMYGFLRFVGSILSQRTDPITAVVIAVPPLFVLALAVTLLLARGCLDGERLVVARARSTRNALVACLGGVVVGAALIAFVPGPTNPLTYFEPVVYLFMGVLGFAVGHMFVRPSRATLLKFGEESRSVW</sequence>
<name>A0ABP7RKH5_9PSEU</name>
<dbReference type="Proteomes" id="UP001501747">
    <property type="component" value="Unassembled WGS sequence"/>
</dbReference>
<gene>
    <name evidence="2" type="ORF">GCM10022247_18190</name>
</gene>
<evidence type="ECO:0000313" key="3">
    <source>
        <dbReference type="Proteomes" id="UP001501747"/>
    </source>
</evidence>
<feature type="transmembrane region" description="Helical" evidence="1">
    <location>
        <begin position="137"/>
        <end position="155"/>
    </location>
</feature>
<feature type="transmembrane region" description="Helical" evidence="1">
    <location>
        <begin position="107"/>
        <end position="125"/>
    </location>
</feature>
<accession>A0ABP7RKH5</accession>
<feature type="transmembrane region" description="Helical" evidence="1">
    <location>
        <begin position="34"/>
        <end position="53"/>
    </location>
</feature>
<evidence type="ECO:0000256" key="1">
    <source>
        <dbReference type="SAM" id="Phobius"/>
    </source>
</evidence>
<evidence type="ECO:0000313" key="2">
    <source>
        <dbReference type="EMBL" id="GAA3998375.1"/>
    </source>
</evidence>
<keyword evidence="3" id="KW-1185">Reference proteome</keyword>
<proteinExistence type="predicted"/>
<comment type="caution">
    <text evidence="2">The sequence shown here is derived from an EMBL/GenBank/DDBJ whole genome shotgun (WGS) entry which is preliminary data.</text>
</comment>
<keyword evidence="1" id="KW-0812">Transmembrane</keyword>
<reference evidence="3" key="1">
    <citation type="journal article" date="2019" name="Int. J. Syst. Evol. Microbiol.">
        <title>The Global Catalogue of Microorganisms (GCM) 10K type strain sequencing project: providing services to taxonomists for standard genome sequencing and annotation.</title>
        <authorList>
            <consortium name="The Broad Institute Genomics Platform"/>
            <consortium name="The Broad Institute Genome Sequencing Center for Infectious Disease"/>
            <person name="Wu L."/>
            <person name="Ma J."/>
        </authorList>
    </citation>
    <scope>NUCLEOTIDE SEQUENCE [LARGE SCALE GENOMIC DNA]</scope>
    <source>
        <strain evidence="3">JCM 17342</strain>
    </source>
</reference>
<keyword evidence="1" id="KW-1133">Transmembrane helix</keyword>
<dbReference type="EMBL" id="BAABAL010000005">
    <property type="protein sequence ID" value="GAA3998375.1"/>
    <property type="molecule type" value="Genomic_DNA"/>
</dbReference>
<feature type="transmembrane region" description="Helical" evidence="1">
    <location>
        <begin position="65"/>
        <end position="87"/>
    </location>
</feature>
<organism evidence="2 3">
    <name type="scientific">Allokutzneria multivorans</name>
    <dbReference type="NCBI Taxonomy" id="1142134"/>
    <lineage>
        <taxon>Bacteria</taxon>
        <taxon>Bacillati</taxon>
        <taxon>Actinomycetota</taxon>
        <taxon>Actinomycetes</taxon>
        <taxon>Pseudonocardiales</taxon>
        <taxon>Pseudonocardiaceae</taxon>
        <taxon>Allokutzneria</taxon>
    </lineage>
</organism>
<protein>
    <submittedName>
        <fullName evidence="2">Uncharacterized protein</fullName>
    </submittedName>
</protein>